<keyword evidence="4 9" id="KW-0808">Transferase</keyword>
<evidence type="ECO:0000256" key="1">
    <source>
        <dbReference type="ARBA" id="ARBA00004828"/>
    </source>
</evidence>
<dbReference type="GO" id="GO:0042450">
    <property type="term" value="P:L-arginine biosynthetic process via ornithine"/>
    <property type="evidence" value="ECO:0007669"/>
    <property type="project" value="UniProtKB-UniRule"/>
</dbReference>
<evidence type="ECO:0000313" key="12">
    <source>
        <dbReference type="Proteomes" id="UP000078287"/>
    </source>
</evidence>
<dbReference type="GO" id="GO:0005737">
    <property type="term" value="C:cytoplasm"/>
    <property type="evidence" value="ECO:0007669"/>
    <property type="project" value="UniProtKB-SubCell"/>
</dbReference>
<dbReference type="UniPathway" id="UPA00068">
    <property type="reaction ID" value="UER00107"/>
</dbReference>
<comment type="caution">
    <text evidence="11">The sequence shown here is derived from an EMBL/GenBank/DDBJ whole genome shotgun (WGS) entry which is preliminary data.</text>
</comment>
<keyword evidence="3 9" id="KW-0028">Amino-acid biosynthesis</keyword>
<dbReference type="HAMAP" id="MF_00082">
    <property type="entry name" value="ArgB"/>
    <property type="match status" value="1"/>
</dbReference>
<evidence type="ECO:0000256" key="8">
    <source>
        <dbReference type="ARBA" id="ARBA00048141"/>
    </source>
</evidence>
<dbReference type="InterPro" id="IPR001048">
    <property type="entry name" value="Asp/Glu/Uridylate_kinase"/>
</dbReference>
<evidence type="ECO:0000259" key="10">
    <source>
        <dbReference type="Pfam" id="PF00696"/>
    </source>
</evidence>
<evidence type="ECO:0000313" key="11">
    <source>
        <dbReference type="EMBL" id="OAN46921.1"/>
    </source>
</evidence>
<dbReference type="Pfam" id="PF00696">
    <property type="entry name" value="AA_kinase"/>
    <property type="match status" value="1"/>
</dbReference>
<feature type="binding site" evidence="9">
    <location>
        <position position="158"/>
    </location>
    <ligand>
        <name>substrate</name>
    </ligand>
</feature>
<dbReference type="Proteomes" id="UP000078287">
    <property type="component" value="Unassembled WGS sequence"/>
</dbReference>
<gene>
    <name evidence="9" type="primary">argB</name>
    <name evidence="11" type="ORF">A6A03_11480</name>
</gene>
<reference evidence="11 12" key="1">
    <citation type="submission" date="2016-04" db="EMBL/GenBank/DDBJ databases">
        <title>Chloroflexus islandicus sp. nov., a thermophilic filamentous anoxygenic phototrophic bacterium from geyser Strokkur (Iceland).</title>
        <authorList>
            <person name="Gaisin V.A."/>
            <person name="Kalashnikov A.M."/>
            <person name="Sukhacheva M.V."/>
            <person name="Grouzdev D.S."/>
            <person name="Ivanov T.M."/>
            <person name="Kuznetsov B."/>
            <person name="Gorlenko V.M."/>
        </authorList>
    </citation>
    <scope>NUCLEOTIDE SEQUENCE [LARGE SCALE GENOMIC DNA]</scope>
    <source>
        <strain evidence="12">isl-2</strain>
    </source>
</reference>
<evidence type="ECO:0000256" key="2">
    <source>
        <dbReference type="ARBA" id="ARBA00022571"/>
    </source>
</evidence>
<keyword evidence="12" id="KW-1185">Reference proteome</keyword>
<dbReference type="NCBIfam" id="TIGR00761">
    <property type="entry name" value="argB"/>
    <property type="match status" value="1"/>
</dbReference>
<accession>A0A178MDN1</accession>
<evidence type="ECO:0000256" key="6">
    <source>
        <dbReference type="ARBA" id="ARBA00022777"/>
    </source>
</evidence>
<name>A0A178MDN1_9CHLR</name>
<keyword evidence="5 9" id="KW-0547">Nucleotide-binding</keyword>
<comment type="catalytic activity">
    <reaction evidence="8 9">
        <text>N-acetyl-L-glutamate + ATP = N-acetyl-L-glutamyl 5-phosphate + ADP</text>
        <dbReference type="Rhea" id="RHEA:14629"/>
        <dbReference type="ChEBI" id="CHEBI:30616"/>
        <dbReference type="ChEBI" id="CHEBI:44337"/>
        <dbReference type="ChEBI" id="CHEBI:57936"/>
        <dbReference type="ChEBI" id="CHEBI:456216"/>
        <dbReference type="EC" id="2.7.2.8"/>
    </reaction>
</comment>
<protein>
    <recommendedName>
        <fullName evidence="9">Acetylglutamate kinase</fullName>
        <ecNumber evidence="9">2.7.2.8</ecNumber>
    </recommendedName>
    <alternativeName>
        <fullName evidence="9">N-acetyl-L-glutamate 5-phosphotransferase</fullName>
    </alternativeName>
    <alternativeName>
        <fullName evidence="9">NAG kinase</fullName>
        <shortName evidence="9">NAGK</shortName>
    </alternativeName>
</protein>
<dbReference type="InterPro" id="IPR036393">
    <property type="entry name" value="AceGlu_kinase-like_sf"/>
</dbReference>
<keyword evidence="9" id="KW-0963">Cytoplasm</keyword>
<keyword evidence="2 9" id="KW-0055">Arginine biosynthesis</keyword>
<dbReference type="PIRSF" id="PIRSF000728">
    <property type="entry name" value="NAGK"/>
    <property type="match status" value="1"/>
</dbReference>
<dbReference type="PANTHER" id="PTHR23342:SF0">
    <property type="entry name" value="N-ACETYLGLUTAMATE SYNTHASE, MITOCHONDRIAL"/>
    <property type="match status" value="1"/>
</dbReference>
<feature type="site" description="Transition state stabilizer" evidence="9">
    <location>
        <position position="217"/>
    </location>
</feature>
<dbReference type="STRING" id="1707952.A6A03_11480"/>
<comment type="pathway">
    <text evidence="1 9">Amino-acid biosynthesis; L-arginine biosynthesis; N(2)-acetyl-L-ornithine from L-glutamate: step 2/4.</text>
</comment>
<organism evidence="11 12">
    <name type="scientific">Chloroflexus islandicus</name>
    <dbReference type="NCBI Taxonomy" id="1707952"/>
    <lineage>
        <taxon>Bacteria</taxon>
        <taxon>Bacillati</taxon>
        <taxon>Chloroflexota</taxon>
        <taxon>Chloroflexia</taxon>
        <taxon>Chloroflexales</taxon>
        <taxon>Chloroflexineae</taxon>
        <taxon>Chloroflexaceae</taxon>
        <taxon>Chloroflexus</taxon>
    </lineage>
</organism>
<comment type="subcellular location">
    <subcellularLocation>
        <location evidence="9">Cytoplasm</location>
    </subcellularLocation>
</comment>
<dbReference type="GO" id="GO:0005524">
    <property type="term" value="F:ATP binding"/>
    <property type="evidence" value="ECO:0007669"/>
    <property type="project" value="UniProtKB-UniRule"/>
</dbReference>
<dbReference type="InterPro" id="IPR037528">
    <property type="entry name" value="ArgB"/>
</dbReference>
<proteinExistence type="inferred from homology"/>
<evidence type="ECO:0000256" key="3">
    <source>
        <dbReference type="ARBA" id="ARBA00022605"/>
    </source>
</evidence>
<evidence type="ECO:0000256" key="9">
    <source>
        <dbReference type="HAMAP-Rule" id="MF_00082"/>
    </source>
</evidence>
<dbReference type="EMBL" id="LWQS01000041">
    <property type="protein sequence ID" value="OAN46921.1"/>
    <property type="molecule type" value="Genomic_DNA"/>
</dbReference>
<feature type="binding site" evidence="9">
    <location>
        <begin position="40"/>
        <end position="41"/>
    </location>
    <ligand>
        <name>substrate</name>
    </ligand>
</feature>
<dbReference type="RefSeq" id="WP_066785229.1">
    <property type="nucleotide sequence ID" value="NZ_LWQS01000041.1"/>
</dbReference>
<dbReference type="SUPFAM" id="SSF53633">
    <property type="entry name" value="Carbamate kinase-like"/>
    <property type="match status" value="1"/>
</dbReference>
<dbReference type="InterPro" id="IPR004662">
    <property type="entry name" value="AcgluKinase_fam"/>
</dbReference>
<evidence type="ECO:0000256" key="4">
    <source>
        <dbReference type="ARBA" id="ARBA00022679"/>
    </source>
</evidence>
<sequence length="254" mass="25841">MDPISVIKVSGHELDDPAFLGGLTETIRTMHQPVVLVHGGGKEISAAVEQAGLQVEFVDGLRVTSPEVMAIMQMVVCGAINKRIVTALVNAGARAIGLSGLDLGLLRCEPYRPNGRDLGRVGVVTTVDGAALRQMLALGWLPVIAPVALGSADGLSYNVNADMVAEAVAGALSGAELVFVSNVPGVLVEGRVAPTLTPSATEAYIAAGVISGGMIPKVRAALAALSRGAASVRITNLAGLSDGGTRFVSEETGP</sequence>
<keyword evidence="7 9" id="KW-0067">ATP-binding</keyword>
<evidence type="ECO:0000256" key="5">
    <source>
        <dbReference type="ARBA" id="ARBA00022741"/>
    </source>
</evidence>
<dbReference type="CDD" id="cd04238">
    <property type="entry name" value="AAK_NAGK-like"/>
    <property type="match status" value="1"/>
</dbReference>
<keyword evidence="6 9" id="KW-0418">Kinase</keyword>
<feature type="domain" description="Aspartate/glutamate/uridylate kinase" evidence="10">
    <location>
        <begin position="5"/>
        <end position="236"/>
    </location>
</feature>
<comment type="similarity">
    <text evidence="9">Belongs to the acetylglutamate kinase family. ArgB subfamily.</text>
</comment>
<dbReference type="GO" id="GO:0003991">
    <property type="term" value="F:acetylglutamate kinase activity"/>
    <property type="evidence" value="ECO:0007669"/>
    <property type="project" value="UniProtKB-UniRule"/>
</dbReference>
<dbReference type="EC" id="2.7.2.8" evidence="9"/>
<feature type="binding site" evidence="9">
    <location>
        <position position="62"/>
    </location>
    <ligand>
        <name>substrate</name>
    </ligand>
</feature>
<comment type="function">
    <text evidence="9">Catalyzes the ATP-dependent phosphorylation of N-acetyl-L-glutamate.</text>
</comment>
<dbReference type="AlphaFoldDB" id="A0A178MDN1"/>
<dbReference type="PANTHER" id="PTHR23342">
    <property type="entry name" value="N-ACETYLGLUTAMATE SYNTHASE"/>
    <property type="match status" value="1"/>
</dbReference>
<dbReference type="OrthoDB" id="9803155at2"/>
<evidence type="ECO:0000256" key="7">
    <source>
        <dbReference type="ARBA" id="ARBA00022840"/>
    </source>
</evidence>
<dbReference type="Gene3D" id="3.40.1160.10">
    <property type="entry name" value="Acetylglutamate kinase-like"/>
    <property type="match status" value="1"/>
</dbReference>
<feature type="site" description="Transition state stabilizer" evidence="9">
    <location>
        <position position="8"/>
    </location>
</feature>